<dbReference type="EMBL" id="OCNH01000001">
    <property type="protein sequence ID" value="SOD80852.1"/>
    <property type="molecule type" value="Genomic_DNA"/>
</dbReference>
<evidence type="ECO:0000313" key="2">
    <source>
        <dbReference type="Proteomes" id="UP000219452"/>
    </source>
</evidence>
<organism evidence="1 2">
    <name type="scientific">Spirosoma fluviale</name>
    <dbReference type="NCBI Taxonomy" id="1597977"/>
    <lineage>
        <taxon>Bacteria</taxon>
        <taxon>Pseudomonadati</taxon>
        <taxon>Bacteroidota</taxon>
        <taxon>Cytophagia</taxon>
        <taxon>Cytophagales</taxon>
        <taxon>Cytophagaceae</taxon>
        <taxon>Spirosoma</taxon>
    </lineage>
</organism>
<dbReference type="Proteomes" id="UP000219452">
    <property type="component" value="Unassembled WGS sequence"/>
</dbReference>
<sequence>MLRNTTDYNPIYGGPLRVLDENKPKRESLIVDALNMYGFYVQTWEVFRLDYLGGLIRQHTDQNEPRNKLFADVLILNGDSYSPLQKLPTGGFRFI</sequence>
<dbReference type="AlphaFoldDB" id="A0A286FCC0"/>
<accession>A0A286FCC0</accession>
<name>A0A286FCC0_9BACT</name>
<gene>
    <name evidence="1" type="ORF">SAMN06269250_1588</name>
</gene>
<dbReference type="OrthoDB" id="962056at2"/>
<keyword evidence="2" id="KW-1185">Reference proteome</keyword>
<proteinExistence type="predicted"/>
<dbReference type="RefSeq" id="WP_097125210.1">
    <property type="nucleotide sequence ID" value="NZ_OCNH01000001.1"/>
</dbReference>
<protein>
    <submittedName>
        <fullName evidence="1">Uncharacterized protein</fullName>
    </submittedName>
</protein>
<evidence type="ECO:0000313" key="1">
    <source>
        <dbReference type="EMBL" id="SOD80852.1"/>
    </source>
</evidence>
<reference evidence="2" key="1">
    <citation type="submission" date="2017-09" db="EMBL/GenBank/DDBJ databases">
        <authorList>
            <person name="Varghese N."/>
            <person name="Submissions S."/>
        </authorList>
    </citation>
    <scope>NUCLEOTIDE SEQUENCE [LARGE SCALE GENOMIC DNA]</scope>
    <source>
        <strain evidence="2">DSM 29961</strain>
    </source>
</reference>